<reference evidence="2" key="1">
    <citation type="submission" date="2020-06" db="EMBL/GenBank/DDBJ databases">
        <authorList>
            <consortium name="Plant Systems Biology data submission"/>
        </authorList>
    </citation>
    <scope>NUCLEOTIDE SEQUENCE</scope>
    <source>
        <strain evidence="2">D6</strain>
    </source>
</reference>
<evidence type="ECO:0000313" key="3">
    <source>
        <dbReference type="Proteomes" id="UP001153069"/>
    </source>
</evidence>
<dbReference type="Proteomes" id="UP001153069">
    <property type="component" value="Unassembled WGS sequence"/>
</dbReference>
<sequence>MNRYQAPKPEIMMNSNNDEAFLTLLSSQRELLTQLNRENAERRVTGNNGYHHPQGTGTFGSNGFDATLSASMSTMGSTLYPSATNNIVTPNHSICEHQTSSSANGENVLYSKRFSLGLGNDYFGMTPTASVTGFGDDLMKASSFGPDPIGCDIVPFADMKANTKKRDKDDFGFDEFFSAKKRRLSNAALIQSIFSEESHQPHQQQQQLEQSIQRRFSLTSFVESGLEMPSFLDSSTPAEENKDDLVTWQTATKPSAPVVLTPTPVTPTSKPKKAKQTNKAQAQMPLIRTMDPQEARAKLMSLSSAMEKTQKSQQDIHDWDRKMGLKRSHSKTMRLTTRSRKKLRAMLKKQMNALTSKKR</sequence>
<organism evidence="2 3">
    <name type="scientific">Seminavis robusta</name>
    <dbReference type="NCBI Taxonomy" id="568900"/>
    <lineage>
        <taxon>Eukaryota</taxon>
        <taxon>Sar</taxon>
        <taxon>Stramenopiles</taxon>
        <taxon>Ochrophyta</taxon>
        <taxon>Bacillariophyta</taxon>
        <taxon>Bacillariophyceae</taxon>
        <taxon>Bacillariophycidae</taxon>
        <taxon>Naviculales</taxon>
        <taxon>Naviculaceae</taxon>
        <taxon>Seminavis</taxon>
    </lineage>
</organism>
<feature type="compositionally biased region" description="Low complexity" evidence="1">
    <location>
        <begin position="256"/>
        <end position="269"/>
    </location>
</feature>
<name>A0A9N8EUK1_9STRA</name>
<evidence type="ECO:0000256" key="1">
    <source>
        <dbReference type="SAM" id="MobiDB-lite"/>
    </source>
</evidence>
<feature type="region of interest" description="Disordered" evidence="1">
    <location>
        <begin position="256"/>
        <end position="281"/>
    </location>
</feature>
<feature type="region of interest" description="Disordered" evidence="1">
    <location>
        <begin position="308"/>
        <end position="337"/>
    </location>
</feature>
<comment type="caution">
    <text evidence="2">The sequence shown here is derived from an EMBL/GenBank/DDBJ whole genome shotgun (WGS) entry which is preliminary data.</text>
</comment>
<accession>A0A9N8EUK1</accession>
<protein>
    <submittedName>
        <fullName evidence="2">Uncharacterized protein</fullName>
    </submittedName>
</protein>
<proteinExistence type="predicted"/>
<feature type="compositionally biased region" description="Basic residues" evidence="1">
    <location>
        <begin position="324"/>
        <end position="337"/>
    </location>
</feature>
<feature type="compositionally biased region" description="Basic and acidic residues" evidence="1">
    <location>
        <begin position="308"/>
        <end position="323"/>
    </location>
</feature>
<evidence type="ECO:0000313" key="2">
    <source>
        <dbReference type="EMBL" id="CAB9528457.1"/>
    </source>
</evidence>
<keyword evidence="3" id="KW-1185">Reference proteome</keyword>
<dbReference type="OrthoDB" id="47958at2759"/>
<dbReference type="EMBL" id="CAICTM010002228">
    <property type="protein sequence ID" value="CAB9528457.1"/>
    <property type="molecule type" value="Genomic_DNA"/>
</dbReference>
<gene>
    <name evidence="2" type="ORF">SEMRO_2230_G320020.1</name>
</gene>
<dbReference type="AlphaFoldDB" id="A0A9N8EUK1"/>